<accession>A0AAE8XF18</accession>
<keyword evidence="2" id="KW-1185">Reference proteome</keyword>
<dbReference type="EMBL" id="MZ803112">
    <property type="protein sequence ID" value="UAW01098.1"/>
    <property type="molecule type" value="Genomic_DNA"/>
</dbReference>
<reference evidence="1" key="1">
    <citation type="submission" date="2021-08" db="EMBL/GenBank/DDBJ databases">
        <authorList>
            <person name="Shitrit D."/>
            <person name="Kirzner S."/>
            <person name="Dekel-Bird N.P."/>
            <person name="Avrani S."/>
            <person name="Sabehi G."/>
            <person name="Perkarsky I."/>
            <person name="Peleg M."/>
            <person name="Tahan R."/>
            <person name="Kondratyeva K."/>
            <person name="Lindell D."/>
        </authorList>
    </citation>
    <scope>NUCLEOTIDE SEQUENCE</scope>
</reference>
<dbReference type="Proteomes" id="UP000828768">
    <property type="component" value="Segment"/>
</dbReference>
<protein>
    <submittedName>
        <fullName evidence="1">Structural protein</fullName>
    </submittedName>
</protein>
<name>A0AAE8XF18_9CAUD</name>
<sequence length="446" mass="47474">MALIVDPDSITPGSEVVFDTSAQTIALVQTGNLSTDGITLKCLYSYTKERWKEDASLIRHPFPFTPITDEQFELKDGWDFANDASRYLVRTGGWAVVDTNGVTQQMWAGIISLGSLEAGTQPYFAQSAGTAVDFQLAGPVNQAIQIFQNGGTDDRGTLTLFAREQGDKFAQASLSDIGVTGNMTFQAYRFPLSTSADLKVTLDDSQVQAGTPATITITYSASPFARTIGGVSYNFNVEIDGKGLGLEEIYSVLQYRLRLGSDIDAGAGTEIGNVSSELASFLGDTLKLKEGVFLTNFSATDTNRILHDPIGGPFDIAFPFTASLTINFNGNLTNDTSSVWRVFYTNDDAGDDSGADFGTSSAITVQDNNGDPMSGDVDSRTSVTLTFDYDGNTQRGADSAGDDAPITVVAIGLATGQYVSATGTIARSTSNVVSLVSPLERNYSNP</sequence>
<evidence type="ECO:0000313" key="1">
    <source>
        <dbReference type="EMBL" id="UAW01098.1"/>
    </source>
</evidence>
<organism evidence="1 2">
    <name type="scientific">Synechococcus T7-like virus S-TIP28</name>
    <dbReference type="NCBI Taxonomy" id="1332140"/>
    <lineage>
        <taxon>Viruses</taxon>
        <taxon>Duplodnaviria</taxon>
        <taxon>Heunggongvirae</taxon>
        <taxon>Uroviricota</taxon>
        <taxon>Caudoviricetes</taxon>
        <taxon>Autographivirales</taxon>
        <taxon>Autographivirales incertae sedis</taxon>
        <taxon>Tiranvirus</taxon>
        <taxon>Tiranvirus STIP28</taxon>
    </lineage>
</organism>
<gene>
    <name evidence="1" type="ORF">STIP28_56</name>
</gene>
<evidence type="ECO:0000313" key="2">
    <source>
        <dbReference type="Proteomes" id="UP000828768"/>
    </source>
</evidence>
<proteinExistence type="predicted"/>